<sequence length="219" mass="24033">MTREWFGVTNAASVPSDVAWQLHALLDHAKAGRWSSMLQLLEQRPQWVNATRLGGASGFTPLHQAAYLGASVDVVERLLTLGAFKSLRSAQRQRPVDVARQRGHHHLTALLEPPTHLVSPSFLQDVEELVHTVILGRAAALVQQHGVRLPPLDVLLELQPSELWVPIPGMYGGFHVRLAVIADEPIVVIDSWVRVVGGSQERRLVSRAGVAVLHLSDPV</sequence>
<protein>
    <submittedName>
        <fullName evidence="2">Uncharacterized protein</fullName>
    </submittedName>
</protein>
<dbReference type="Gene3D" id="1.25.40.20">
    <property type="entry name" value="Ankyrin repeat-containing domain"/>
    <property type="match status" value="1"/>
</dbReference>
<organism evidence="2 3">
    <name type="scientific">Deinococcus yavapaiensis KR-236</name>
    <dbReference type="NCBI Taxonomy" id="694435"/>
    <lineage>
        <taxon>Bacteria</taxon>
        <taxon>Thermotogati</taxon>
        <taxon>Deinococcota</taxon>
        <taxon>Deinococci</taxon>
        <taxon>Deinococcales</taxon>
        <taxon>Deinococcaceae</taxon>
        <taxon>Deinococcus</taxon>
    </lineage>
</organism>
<evidence type="ECO:0000256" key="1">
    <source>
        <dbReference type="PROSITE-ProRule" id="PRU00023"/>
    </source>
</evidence>
<dbReference type="Proteomes" id="UP000248326">
    <property type="component" value="Unassembled WGS sequence"/>
</dbReference>
<dbReference type="PROSITE" id="PS50297">
    <property type="entry name" value="ANK_REP_REGION"/>
    <property type="match status" value="1"/>
</dbReference>
<comment type="caution">
    <text evidence="2">The sequence shown here is derived from an EMBL/GenBank/DDBJ whole genome shotgun (WGS) entry which is preliminary data.</text>
</comment>
<dbReference type="InterPro" id="IPR002110">
    <property type="entry name" value="Ankyrin_rpt"/>
</dbReference>
<dbReference type="InterPro" id="IPR036770">
    <property type="entry name" value="Ankyrin_rpt-contain_sf"/>
</dbReference>
<keyword evidence="3" id="KW-1185">Reference proteome</keyword>
<evidence type="ECO:0000313" key="3">
    <source>
        <dbReference type="Proteomes" id="UP000248326"/>
    </source>
</evidence>
<proteinExistence type="predicted"/>
<dbReference type="PROSITE" id="PS50088">
    <property type="entry name" value="ANK_REPEAT"/>
    <property type="match status" value="1"/>
</dbReference>
<gene>
    <name evidence="2" type="ORF">DES52_11336</name>
</gene>
<dbReference type="EMBL" id="QJSX01000013">
    <property type="protein sequence ID" value="PYE51990.1"/>
    <property type="molecule type" value="Genomic_DNA"/>
</dbReference>
<accession>A0A318S4S8</accession>
<feature type="repeat" description="ANK" evidence="1">
    <location>
        <begin position="57"/>
        <end position="90"/>
    </location>
</feature>
<name>A0A318S4S8_9DEIO</name>
<dbReference type="SUPFAM" id="SSF48403">
    <property type="entry name" value="Ankyrin repeat"/>
    <property type="match status" value="1"/>
</dbReference>
<evidence type="ECO:0000313" key="2">
    <source>
        <dbReference type="EMBL" id="PYE51990.1"/>
    </source>
</evidence>
<dbReference type="AlphaFoldDB" id="A0A318S4S8"/>
<dbReference type="RefSeq" id="WP_110887758.1">
    <property type="nucleotide sequence ID" value="NZ_QJSX01000013.1"/>
</dbReference>
<keyword evidence="1" id="KW-0040">ANK repeat</keyword>
<dbReference type="OrthoDB" id="1551450at2"/>
<reference evidence="2 3" key="1">
    <citation type="submission" date="2018-06" db="EMBL/GenBank/DDBJ databases">
        <title>Genomic Encyclopedia of Type Strains, Phase IV (KMG-IV): sequencing the most valuable type-strain genomes for metagenomic binning, comparative biology and taxonomic classification.</title>
        <authorList>
            <person name="Goeker M."/>
        </authorList>
    </citation>
    <scope>NUCLEOTIDE SEQUENCE [LARGE SCALE GENOMIC DNA]</scope>
    <source>
        <strain evidence="2 3">DSM 18048</strain>
    </source>
</reference>